<gene>
    <name evidence="3" type="ORF">HYH03_017131</name>
</gene>
<feature type="region of interest" description="Disordered" evidence="1">
    <location>
        <begin position="1"/>
        <end position="22"/>
    </location>
</feature>
<proteinExistence type="predicted"/>
<feature type="compositionally biased region" description="Low complexity" evidence="1">
    <location>
        <begin position="180"/>
        <end position="196"/>
    </location>
</feature>
<keyword evidence="2" id="KW-0472">Membrane</keyword>
<dbReference type="Proteomes" id="UP000612055">
    <property type="component" value="Unassembled WGS sequence"/>
</dbReference>
<keyword evidence="2" id="KW-0812">Transmembrane</keyword>
<evidence type="ECO:0000256" key="1">
    <source>
        <dbReference type="SAM" id="MobiDB-lite"/>
    </source>
</evidence>
<feature type="transmembrane region" description="Helical" evidence="2">
    <location>
        <begin position="30"/>
        <end position="50"/>
    </location>
</feature>
<protein>
    <recommendedName>
        <fullName evidence="5">Inhibitor I9 domain-containing protein</fullName>
    </recommendedName>
</protein>
<dbReference type="EMBL" id="JAEHOE010000159">
    <property type="protein sequence ID" value="KAG2484041.1"/>
    <property type="molecule type" value="Genomic_DNA"/>
</dbReference>
<evidence type="ECO:0008006" key="5">
    <source>
        <dbReference type="Google" id="ProtNLM"/>
    </source>
</evidence>
<keyword evidence="4" id="KW-1185">Reference proteome</keyword>
<evidence type="ECO:0000313" key="4">
    <source>
        <dbReference type="Proteomes" id="UP000612055"/>
    </source>
</evidence>
<comment type="caution">
    <text evidence="3">The sequence shown here is derived from an EMBL/GenBank/DDBJ whole genome shotgun (WGS) entry which is preliminary data.</text>
</comment>
<feature type="region of interest" description="Disordered" evidence="1">
    <location>
        <begin position="180"/>
        <end position="225"/>
    </location>
</feature>
<dbReference type="AlphaFoldDB" id="A0A835XKQ5"/>
<sequence>MSVTRPRPEEPQRWRQHGARRGSRGSRRWLAPKLVYAGLLGALMMCTVLYGTCTADSRQTEAGSDEEVRLRAGTARLRPAEAGRYPSGEGGGEGGTSDAPRLFLVRFREGTAQALRDDLVQGGGAAVLSLVDPSTLLVHAPPSAVAEYGSRHGAAVAEYGPDLKISPEIARVVAGASSASSSTSSVGAAAHGTATVRPRQGRQPPPHSSTGAGSGDQECAAERSQAAAAEDLAAAAYASVANIAGQLPRYRPGGSEVDDGLLGASVQLLPTLPVEARRGLARAWAEGLAAALGRGGGGGTEAGEGVLWTWFAALPGWRPGGRCCGWSPC</sequence>
<evidence type="ECO:0000313" key="3">
    <source>
        <dbReference type="EMBL" id="KAG2484041.1"/>
    </source>
</evidence>
<feature type="compositionally biased region" description="Basic and acidic residues" evidence="1">
    <location>
        <begin position="1"/>
        <end position="13"/>
    </location>
</feature>
<evidence type="ECO:0000256" key="2">
    <source>
        <dbReference type="SAM" id="Phobius"/>
    </source>
</evidence>
<keyword evidence="2" id="KW-1133">Transmembrane helix</keyword>
<organism evidence="3 4">
    <name type="scientific">Edaphochlamys debaryana</name>
    <dbReference type="NCBI Taxonomy" id="47281"/>
    <lineage>
        <taxon>Eukaryota</taxon>
        <taxon>Viridiplantae</taxon>
        <taxon>Chlorophyta</taxon>
        <taxon>core chlorophytes</taxon>
        <taxon>Chlorophyceae</taxon>
        <taxon>CS clade</taxon>
        <taxon>Chlamydomonadales</taxon>
        <taxon>Chlamydomonadales incertae sedis</taxon>
        <taxon>Edaphochlamys</taxon>
    </lineage>
</organism>
<reference evidence="3" key="1">
    <citation type="journal article" date="2020" name="bioRxiv">
        <title>Comparative genomics of Chlamydomonas.</title>
        <authorList>
            <person name="Craig R.J."/>
            <person name="Hasan A.R."/>
            <person name="Ness R.W."/>
            <person name="Keightley P.D."/>
        </authorList>
    </citation>
    <scope>NUCLEOTIDE SEQUENCE</scope>
    <source>
        <strain evidence="3">CCAP 11/70</strain>
    </source>
</reference>
<name>A0A835XKQ5_9CHLO</name>
<accession>A0A835XKQ5</accession>
<feature type="region of interest" description="Disordered" evidence="1">
    <location>
        <begin position="57"/>
        <end position="97"/>
    </location>
</feature>